<organism evidence="2 3">
    <name type="scientific">Vallitalea guaymasensis</name>
    <dbReference type="NCBI Taxonomy" id="1185412"/>
    <lineage>
        <taxon>Bacteria</taxon>
        <taxon>Bacillati</taxon>
        <taxon>Bacillota</taxon>
        <taxon>Clostridia</taxon>
        <taxon>Lachnospirales</taxon>
        <taxon>Vallitaleaceae</taxon>
        <taxon>Vallitalea</taxon>
    </lineage>
</organism>
<dbReference type="Gene3D" id="3.30.70.270">
    <property type="match status" value="1"/>
</dbReference>
<keyword evidence="3" id="KW-1185">Reference proteome</keyword>
<evidence type="ECO:0000313" key="2">
    <source>
        <dbReference type="EMBL" id="QUH28712.1"/>
    </source>
</evidence>
<dbReference type="PROSITE" id="PS50878">
    <property type="entry name" value="RT_POL"/>
    <property type="match status" value="1"/>
</dbReference>
<proteinExistence type="predicted"/>
<evidence type="ECO:0000313" key="3">
    <source>
        <dbReference type="Proteomes" id="UP000677305"/>
    </source>
</evidence>
<dbReference type="Proteomes" id="UP000677305">
    <property type="component" value="Chromosome"/>
</dbReference>
<dbReference type="InterPro" id="IPR051083">
    <property type="entry name" value="GrpII_Intron_Splice-Mob/Def"/>
</dbReference>
<dbReference type="AlphaFoldDB" id="A0A8J8M976"/>
<sequence>MNFNTYFTKKNINKSYEEIKKGRLTTGIDRISRRKFEKNKQAYFDIIYRKINNNSYKFTKYKQILAIKDEYNKPRIISIPTIRDKIVLNIIRQILDDTYKNIIRNDSVSNIIKKIAIDIKNYDYCFTLDISNFYGMINHNILMHKLRNNTKSNKLHNIIDLAITTQTVNIEASSKKEFDLINDIGIPQGVSISNLLANIYLMDFDDKHYNHTQYSYFRYVDDIIVFCHKNKSKAIRQKMINELTNNRTYALKINAKKCTYNEIFKNTFIEFLGYRIYYNSCISIKDMSIKKFEKSLEKIFHDYINSKEKHIKGNKEYLKWKLNLKITGCVRNNIQYGWVKYYKLCDKDEVFYKLDWLIVNLIKRFKLGKFLLSGNNKYIGKKFSKTYYEIKHNNSSLTNSKYIPNIDNYSIEKKCNILSSVCKRKIDTWSHNQINYEFDKFIFKSIRELEQDLQGIYG</sequence>
<dbReference type="InterPro" id="IPR000477">
    <property type="entry name" value="RT_dom"/>
</dbReference>
<dbReference type="RefSeq" id="WP_212692923.1">
    <property type="nucleotide sequence ID" value="NZ_CP058561.1"/>
</dbReference>
<dbReference type="PANTHER" id="PTHR34047:SF8">
    <property type="entry name" value="PROTEIN YKFC"/>
    <property type="match status" value="1"/>
</dbReference>
<dbReference type="SUPFAM" id="SSF56672">
    <property type="entry name" value="DNA/RNA polymerases"/>
    <property type="match status" value="1"/>
</dbReference>
<dbReference type="EMBL" id="CP058561">
    <property type="protein sequence ID" value="QUH28712.1"/>
    <property type="molecule type" value="Genomic_DNA"/>
</dbReference>
<evidence type="ECO:0000259" key="1">
    <source>
        <dbReference type="PROSITE" id="PS50878"/>
    </source>
</evidence>
<protein>
    <recommendedName>
        <fullName evidence="1">Reverse transcriptase domain-containing protein</fullName>
    </recommendedName>
</protein>
<gene>
    <name evidence="2" type="ORF">HYG85_07215</name>
</gene>
<reference evidence="2 3" key="1">
    <citation type="submission" date="2020-07" db="EMBL/GenBank/DDBJ databases">
        <title>Vallitalea guaymasensis genome.</title>
        <authorList>
            <person name="Postec A."/>
        </authorList>
    </citation>
    <scope>NUCLEOTIDE SEQUENCE [LARGE SCALE GENOMIC DNA]</scope>
    <source>
        <strain evidence="2 3">Ra1766G1</strain>
    </source>
</reference>
<dbReference type="InterPro" id="IPR043128">
    <property type="entry name" value="Rev_trsase/Diguanyl_cyclase"/>
</dbReference>
<accession>A0A8J8M976</accession>
<dbReference type="PANTHER" id="PTHR34047">
    <property type="entry name" value="NUCLEAR INTRON MATURASE 1, MITOCHONDRIAL-RELATED"/>
    <property type="match status" value="1"/>
</dbReference>
<dbReference type="Pfam" id="PF00078">
    <property type="entry name" value="RVT_1"/>
    <property type="match status" value="1"/>
</dbReference>
<feature type="domain" description="Reverse transcriptase" evidence="1">
    <location>
        <begin position="47"/>
        <end position="276"/>
    </location>
</feature>
<name>A0A8J8M976_9FIRM</name>
<dbReference type="KEGG" id="vgu:HYG85_07215"/>
<dbReference type="InterPro" id="IPR043502">
    <property type="entry name" value="DNA/RNA_pol_sf"/>
</dbReference>